<sequence>MHFHKKENRRKRPLTKEEEKFIKFSAYDALIEFDAKDLPVFPDFCQIIDSTIFIFPMQFVAEKEGHAEDYFSAGGSGVVMYVRETGHYIILYDEQLDSEQIRWTLSKLVYYIKSGNLESCPNIFHYADHGDSLEHCTAFAYQFTCPDIVLHECGIQEANEIIKHCQIPFSYANMKSRLLKMATNSKSLQFAEKILKKNFSGYISQIRQKTGLFDSPNINNNSEYFHESE</sequence>
<dbReference type="Proteomes" id="UP000460412">
    <property type="component" value="Unassembled WGS sequence"/>
</dbReference>
<reference evidence="1 2" key="1">
    <citation type="submission" date="2019-12" db="EMBL/GenBank/DDBJ databases">
        <title>Sporaefaciens musculi gen. nov., sp. nov., a novel bacterium isolated from the caecum of an obese mouse.</title>
        <authorList>
            <person name="Rasmussen T.S."/>
            <person name="Streidl T."/>
            <person name="Hitch T.C.A."/>
            <person name="Wortmann E."/>
            <person name="Deptula P."/>
            <person name="Hansen M."/>
            <person name="Nielsen D.S."/>
            <person name="Clavel T."/>
            <person name="Vogensen F.K."/>
        </authorList>
    </citation>
    <scope>NUCLEOTIDE SEQUENCE [LARGE SCALE GENOMIC DNA]</scope>
    <source>
        <strain evidence="1 2">WCA-9-b2</strain>
    </source>
</reference>
<proteinExistence type="predicted"/>
<gene>
    <name evidence="1" type="ORF">GN277_18375</name>
</gene>
<comment type="caution">
    <text evidence="1">The sequence shown here is derived from an EMBL/GenBank/DDBJ whole genome shotgun (WGS) entry which is preliminary data.</text>
</comment>
<dbReference type="RefSeq" id="WP_159752463.1">
    <property type="nucleotide sequence ID" value="NZ_WUQX01000001.1"/>
</dbReference>
<dbReference type="AlphaFoldDB" id="A0A7X3MIZ5"/>
<protein>
    <submittedName>
        <fullName evidence="1">Uncharacterized protein</fullName>
    </submittedName>
</protein>
<evidence type="ECO:0000313" key="1">
    <source>
        <dbReference type="EMBL" id="MXP77271.1"/>
    </source>
</evidence>
<evidence type="ECO:0000313" key="2">
    <source>
        <dbReference type="Proteomes" id="UP000460412"/>
    </source>
</evidence>
<dbReference type="EMBL" id="WUQX01000001">
    <property type="protein sequence ID" value="MXP77271.1"/>
    <property type="molecule type" value="Genomic_DNA"/>
</dbReference>
<accession>A0A7X3MIZ5</accession>
<keyword evidence="2" id="KW-1185">Reference proteome</keyword>
<organism evidence="1 2">
    <name type="scientific">Sporofaciens musculi</name>
    <dbReference type="NCBI Taxonomy" id="2681861"/>
    <lineage>
        <taxon>Bacteria</taxon>
        <taxon>Bacillati</taxon>
        <taxon>Bacillota</taxon>
        <taxon>Clostridia</taxon>
        <taxon>Lachnospirales</taxon>
        <taxon>Lachnospiraceae</taxon>
        <taxon>Sporofaciens</taxon>
    </lineage>
</organism>
<name>A0A7X3MIZ5_9FIRM</name>